<dbReference type="EMBL" id="CAVMJV010000018">
    <property type="protein sequence ID" value="CAK5061064.1"/>
    <property type="molecule type" value="Genomic_DNA"/>
</dbReference>
<dbReference type="Proteomes" id="UP001497535">
    <property type="component" value="Unassembled WGS sequence"/>
</dbReference>
<organism evidence="1 2">
    <name type="scientific">Meloidogyne enterolobii</name>
    <name type="common">Root-knot nematode worm</name>
    <name type="synonym">Meloidogyne mayaguensis</name>
    <dbReference type="NCBI Taxonomy" id="390850"/>
    <lineage>
        <taxon>Eukaryota</taxon>
        <taxon>Metazoa</taxon>
        <taxon>Ecdysozoa</taxon>
        <taxon>Nematoda</taxon>
        <taxon>Chromadorea</taxon>
        <taxon>Rhabditida</taxon>
        <taxon>Tylenchina</taxon>
        <taxon>Tylenchomorpha</taxon>
        <taxon>Tylenchoidea</taxon>
        <taxon>Meloidogynidae</taxon>
        <taxon>Meloidogyninae</taxon>
        <taxon>Meloidogyne</taxon>
    </lineage>
</organism>
<name>A0ACB0YSL2_MELEN</name>
<accession>A0ACB0YSL2</accession>
<proteinExistence type="predicted"/>
<protein>
    <submittedName>
        <fullName evidence="1">Uncharacterized protein</fullName>
    </submittedName>
</protein>
<evidence type="ECO:0000313" key="2">
    <source>
        <dbReference type="Proteomes" id="UP001497535"/>
    </source>
</evidence>
<evidence type="ECO:0000313" key="1">
    <source>
        <dbReference type="EMBL" id="CAK5061064.1"/>
    </source>
</evidence>
<keyword evidence="2" id="KW-1185">Reference proteome</keyword>
<reference evidence="1" key="1">
    <citation type="submission" date="2023-11" db="EMBL/GenBank/DDBJ databases">
        <authorList>
            <person name="Poullet M."/>
        </authorList>
    </citation>
    <scope>NUCLEOTIDE SEQUENCE</scope>
    <source>
        <strain evidence="1">E1834</strain>
    </source>
</reference>
<gene>
    <name evidence="1" type="ORF">MENTE1834_LOCUS16132</name>
</gene>
<sequence>MGVQFLIDITFSTCFLKSVYIEKALILFWVFLFLKSIIFPLLIIRAFSFQLFLFNMF</sequence>
<comment type="caution">
    <text evidence="1">The sequence shown here is derived from an EMBL/GenBank/DDBJ whole genome shotgun (WGS) entry which is preliminary data.</text>
</comment>